<sequence length="37" mass="4224">MLKVASVFSGIGAFEWALKRLDLEHESYLLVIMETLI</sequence>
<evidence type="ECO:0000313" key="1">
    <source>
        <dbReference type="EMBL" id="EQE00089.1"/>
    </source>
</evidence>
<dbReference type="AlphaFoldDB" id="T2T646"/>
<dbReference type="PATRIC" id="fig|1337393.3.peg.48"/>
<accession>T2T646</accession>
<comment type="caution">
    <text evidence="1">The sequence shown here is derived from an EMBL/GenBank/DDBJ whole genome shotgun (WGS) entry which is preliminary data.</text>
</comment>
<evidence type="ECO:0000313" key="2">
    <source>
        <dbReference type="Proteomes" id="UP000015834"/>
    </source>
</evidence>
<dbReference type="EMBL" id="ASYU01000006">
    <property type="protein sequence ID" value="EQE00089.1"/>
    <property type="molecule type" value="Genomic_DNA"/>
</dbReference>
<gene>
    <name evidence="1" type="ORF">L933_09370</name>
</gene>
<protein>
    <recommendedName>
        <fullName evidence="3">DNA (cytosine-5-)-methyltransferase</fullName>
    </recommendedName>
</protein>
<organism evidence="1 2">
    <name type="scientific">Helicobacter pylori PZ5056</name>
    <dbReference type="NCBI Taxonomy" id="1337393"/>
    <lineage>
        <taxon>Bacteria</taxon>
        <taxon>Pseudomonadati</taxon>
        <taxon>Campylobacterota</taxon>
        <taxon>Epsilonproteobacteria</taxon>
        <taxon>Campylobacterales</taxon>
        <taxon>Helicobacteraceae</taxon>
        <taxon>Helicobacter</taxon>
    </lineage>
</organism>
<dbReference type="Proteomes" id="UP000015834">
    <property type="component" value="Unassembled WGS sequence"/>
</dbReference>
<reference evidence="1 2" key="1">
    <citation type="journal article" date="2013" name="Genome Announc.">
        <title>Draft Genome Sequences of Helicobacter pylori Strains Isolated from Regions of Low and High Gastric Cancer Risk in Colombia.</title>
        <authorList>
            <person name="Sheh A."/>
            <person name="Piazuelo M.B."/>
            <person name="Wilson K.T."/>
            <person name="Correa P."/>
            <person name="Fox J.G."/>
        </authorList>
    </citation>
    <scope>NUCLEOTIDE SEQUENCE [LARGE SCALE GENOMIC DNA]</scope>
    <source>
        <strain evidence="1 2">PZ5056</strain>
    </source>
</reference>
<name>T2T646_HELPX</name>
<evidence type="ECO:0008006" key="3">
    <source>
        <dbReference type="Google" id="ProtNLM"/>
    </source>
</evidence>
<proteinExistence type="predicted"/>